<dbReference type="Gene3D" id="2.30.30.140">
    <property type="match status" value="1"/>
</dbReference>
<feature type="domain" description="Tudor" evidence="3">
    <location>
        <begin position="292"/>
        <end position="355"/>
    </location>
</feature>
<accession>A0AAW1LVG1</accession>
<dbReference type="InterPro" id="IPR002999">
    <property type="entry name" value="Tudor"/>
</dbReference>
<dbReference type="GO" id="GO:0005739">
    <property type="term" value="C:mitochondrion"/>
    <property type="evidence" value="ECO:0007669"/>
    <property type="project" value="UniProtKB-ARBA"/>
</dbReference>
<dbReference type="GO" id="GO:0030719">
    <property type="term" value="P:P granule organization"/>
    <property type="evidence" value="ECO:0007669"/>
    <property type="project" value="TreeGrafter"/>
</dbReference>
<dbReference type="FunFam" id="2.30.30.140:FF:000018">
    <property type="entry name" value="Serine/threonine-protein kinase 31"/>
    <property type="match status" value="1"/>
</dbReference>
<sequence>MRSSIGTKALTTVLGVSLVGVASYLVYLLFKNDDEDDDYLSTLPKTSRFKTIEIRVEKEMVRALIGRNGKTIKQIEEQSNTKINFKSCDSEIPDRLCVIKGSLEGCNIAENLIQEFIASQPVVEVSDMWVMQNFVGKIIGRCGEQIMEISSLSGAKIHFTDDDRSSPKRRLTIKGTKEQISLAKSYIEDIIKQCEIKQQRLDASLAKREPRLPPKNLESAKLAKEAPKAERISSIPGQPDSQFDVYVSAMVDPSHFWLQIVGPKATELDQLVEDMTEYYSKPENREFHVLDKVNVGDLVAALFKYDNKWYRAEVLKIIESNTSEPEAELYYVDYGDTDIVPCKDTYEIRTDFLQLHFQAIECYLSRVDPIGATWSEEAVDKFEEWTHVAQWKKLSAKINGYTEREKTRAKREGSPVPGIDLFDVNNERDLDIAGELVKHGYAVFNKENDLKLSSSRTTSTSNVSVESM</sequence>
<dbReference type="SUPFAM" id="SSF54791">
    <property type="entry name" value="Eukaryotic type KH-domain (KH-domain type I)"/>
    <property type="match status" value="2"/>
</dbReference>
<dbReference type="GO" id="GO:0043186">
    <property type="term" value="C:P granule"/>
    <property type="evidence" value="ECO:0007669"/>
    <property type="project" value="TreeGrafter"/>
</dbReference>
<dbReference type="PANTHER" id="PTHR22948">
    <property type="entry name" value="TUDOR DOMAIN CONTAINING PROTEIN"/>
    <property type="match status" value="1"/>
</dbReference>
<dbReference type="InterPro" id="IPR004088">
    <property type="entry name" value="KH_dom_type_1"/>
</dbReference>
<dbReference type="InterPro" id="IPR036612">
    <property type="entry name" value="KH_dom_type_1_sf"/>
</dbReference>
<organism evidence="4 5">
    <name type="scientific">Popillia japonica</name>
    <name type="common">Japanese beetle</name>
    <dbReference type="NCBI Taxonomy" id="7064"/>
    <lineage>
        <taxon>Eukaryota</taxon>
        <taxon>Metazoa</taxon>
        <taxon>Ecdysozoa</taxon>
        <taxon>Arthropoda</taxon>
        <taxon>Hexapoda</taxon>
        <taxon>Insecta</taxon>
        <taxon>Pterygota</taxon>
        <taxon>Neoptera</taxon>
        <taxon>Endopterygota</taxon>
        <taxon>Coleoptera</taxon>
        <taxon>Polyphaga</taxon>
        <taxon>Scarabaeiformia</taxon>
        <taxon>Scarabaeidae</taxon>
        <taxon>Rutelinae</taxon>
        <taxon>Popillia</taxon>
    </lineage>
</organism>
<protein>
    <submittedName>
        <fullName evidence="4">KH domain</fullName>
    </submittedName>
</protein>
<keyword evidence="2" id="KW-0472">Membrane</keyword>
<dbReference type="GO" id="GO:0007283">
    <property type="term" value="P:spermatogenesis"/>
    <property type="evidence" value="ECO:0007669"/>
    <property type="project" value="TreeGrafter"/>
</dbReference>
<dbReference type="InterPro" id="IPR050621">
    <property type="entry name" value="Tudor_domain_containing"/>
</dbReference>
<comment type="caution">
    <text evidence="4">The sequence shown here is derived from an EMBL/GenBank/DDBJ whole genome shotgun (WGS) entry which is preliminary data.</text>
</comment>
<name>A0AAW1LVG1_POPJA</name>
<evidence type="ECO:0000313" key="5">
    <source>
        <dbReference type="Proteomes" id="UP001458880"/>
    </source>
</evidence>
<evidence type="ECO:0000256" key="1">
    <source>
        <dbReference type="PROSITE-ProRule" id="PRU00117"/>
    </source>
</evidence>
<dbReference type="AlphaFoldDB" id="A0AAW1LVG1"/>
<keyword evidence="1" id="KW-0694">RNA-binding</keyword>
<reference evidence="4 5" key="1">
    <citation type="journal article" date="2024" name="BMC Genomics">
        <title>De novo assembly and annotation of Popillia japonica's genome with initial clues to its potential as an invasive pest.</title>
        <authorList>
            <person name="Cucini C."/>
            <person name="Boschi S."/>
            <person name="Funari R."/>
            <person name="Cardaioli E."/>
            <person name="Iannotti N."/>
            <person name="Marturano G."/>
            <person name="Paoli F."/>
            <person name="Bruttini M."/>
            <person name="Carapelli A."/>
            <person name="Frati F."/>
            <person name="Nardi F."/>
        </authorList>
    </citation>
    <scope>NUCLEOTIDE SEQUENCE [LARGE SCALE GENOMIC DNA]</scope>
    <source>
        <strain evidence="4">DMR45628</strain>
    </source>
</reference>
<dbReference type="PANTHER" id="PTHR22948:SF29">
    <property type="entry name" value="FI02030P-RELATED"/>
    <property type="match status" value="1"/>
</dbReference>
<feature type="transmembrane region" description="Helical" evidence="2">
    <location>
        <begin position="12"/>
        <end position="30"/>
    </location>
</feature>
<keyword evidence="2" id="KW-0812">Transmembrane</keyword>
<evidence type="ECO:0000259" key="3">
    <source>
        <dbReference type="PROSITE" id="PS50304"/>
    </source>
</evidence>
<proteinExistence type="predicted"/>
<dbReference type="PROSITE" id="PS50084">
    <property type="entry name" value="KH_TYPE_1"/>
    <property type="match status" value="2"/>
</dbReference>
<keyword evidence="5" id="KW-1185">Reference proteome</keyword>
<dbReference type="PROSITE" id="PS50304">
    <property type="entry name" value="TUDOR"/>
    <property type="match status" value="1"/>
</dbReference>
<dbReference type="Proteomes" id="UP001458880">
    <property type="component" value="Unassembled WGS sequence"/>
</dbReference>
<dbReference type="SUPFAM" id="SSF63748">
    <property type="entry name" value="Tudor/PWWP/MBT"/>
    <property type="match status" value="1"/>
</dbReference>
<dbReference type="SMART" id="SM00322">
    <property type="entry name" value="KH"/>
    <property type="match status" value="2"/>
</dbReference>
<dbReference type="CDD" id="cd00105">
    <property type="entry name" value="KH-I"/>
    <property type="match status" value="1"/>
</dbReference>
<dbReference type="Pfam" id="PF00567">
    <property type="entry name" value="TUDOR"/>
    <property type="match status" value="1"/>
</dbReference>
<dbReference type="InterPro" id="IPR004087">
    <property type="entry name" value="KH_dom"/>
</dbReference>
<gene>
    <name evidence="4" type="ORF">QE152_g10472</name>
</gene>
<dbReference type="GO" id="GO:0003723">
    <property type="term" value="F:RNA binding"/>
    <property type="evidence" value="ECO:0007669"/>
    <property type="project" value="UniProtKB-UniRule"/>
</dbReference>
<evidence type="ECO:0000313" key="4">
    <source>
        <dbReference type="EMBL" id="KAK9737733.1"/>
    </source>
</evidence>
<dbReference type="Pfam" id="PF00013">
    <property type="entry name" value="KH_1"/>
    <property type="match status" value="2"/>
</dbReference>
<dbReference type="Gene3D" id="3.30.1370.10">
    <property type="entry name" value="K Homology domain, type 1"/>
    <property type="match status" value="2"/>
</dbReference>
<dbReference type="SMART" id="SM00333">
    <property type="entry name" value="TUDOR"/>
    <property type="match status" value="1"/>
</dbReference>
<keyword evidence="2" id="KW-1133">Transmembrane helix</keyword>
<dbReference type="GO" id="GO:0034587">
    <property type="term" value="P:piRNA processing"/>
    <property type="evidence" value="ECO:0007669"/>
    <property type="project" value="TreeGrafter"/>
</dbReference>
<dbReference type="Gene3D" id="2.40.50.90">
    <property type="match status" value="1"/>
</dbReference>
<evidence type="ECO:0000256" key="2">
    <source>
        <dbReference type="SAM" id="Phobius"/>
    </source>
</evidence>
<dbReference type="InterPro" id="IPR035437">
    <property type="entry name" value="SNase_OB-fold_sf"/>
</dbReference>
<dbReference type="EMBL" id="JASPKY010000096">
    <property type="protein sequence ID" value="KAK9737733.1"/>
    <property type="molecule type" value="Genomic_DNA"/>
</dbReference>